<dbReference type="STRING" id="1038014.SAMN04487910_3213"/>
<keyword evidence="2" id="KW-1185">Reference proteome</keyword>
<dbReference type="PROSITE" id="PS51257">
    <property type="entry name" value="PROKAR_LIPOPROTEIN"/>
    <property type="match status" value="1"/>
</dbReference>
<organism evidence="1 2">
    <name type="scientific">Aquimarina amphilecti</name>
    <dbReference type="NCBI Taxonomy" id="1038014"/>
    <lineage>
        <taxon>Bacteria</taxon>
        <taxon>Pseudomonadati</taxon>
        <taxon>Bacteroidota</taxon>
        <taxon>Flavobacteriia</taxon>
        <taxon>Flavobacteriales</taxon>
        <taxon>Flavobacteriaceae</taxon>
        <taxon>Aquimarina</taxon>
    </lineage>
</organism>
<protein>
    <submittedName>
        <fullName evidence="1">Uncharacterized protein</fullName>
    </submittedName>
</protein>
<accession>A0A1H7SLJ2</accession>
<dbReference type="EMBL" id="FOAB01000005">
    <property type="protein sequence ID" value="SEL73373.1"/>
    <property type="molecule type" value="Genomic_DNA"/>
</dbReference>
<gene>
    <name evidence="1" type="ORF">SAMN04487910_3213</name>
</gene>
<dbReference type="AlphaFoldDB" id="A0A1H7SLJ2"/>
<sequence>MQFMNMKNFKYIYGIGILTLLLTIVSCQEEEFEFGDVSAPTISSVMTNVPSQGDPDYGTGNVFFDLQGDDIITYIVYTGDGRSESFKFDGDSPAMINYSLPGINTYTYTIIAVGIGGATSSTTGEFTVFTDLDDTTKSIFGLLAGSTTIDSSKTWKLDAGDDPGFYGVGPGGVNVPQNDGDLVYWWAPTSADFNEDCLFNDELTFNFDLENFTLSMSTDNMGDTWYHDDYTPGIPGGSNTAECLDATPPSVSVAITNANSELLPEFTTDRAIELGGDGFMGLYIGNATRKYEILSIDCNLVSLRIFFFDDEENRENAWYLRFRAVEDATDCGITLPN</sequence>
<evidence type="ECO:0000313" key="2">
    <source>
        <dbReference type="Proteomes" id="UP000198521"/>
    </source>
</evidence>
<reference evidence="1 2" key="1">
    <citation type="submission" date="2016-10" db="EMBL/GenBank/DDBJ databases">
        <authorList>
            <person name="de Groot N.N."/>
        </authorList>
    </citation>
    <scope>NUCLEOTIDE SEQUENCE [LARGE SCALE GENOMIC DNA]</scope>
    <source>
        <strain evidence="1 2">DSM 25232</strain>
    </source>
</reference>
<name>A0A1H7SLJ2_AQUAM</name>
<proteinExistence type="predicted"/>
<evidence type="ECO:0000313" key="1">
    <source>
        <dbReference type="EMBL" id="SEL73373.1"/>
    </source>
</evidence>
<dbReference type="Proteomes" id="UP000198521">
    <property type="component" value="Unassembled WGS sequence"/>
</dbReference>